<dbReference type="EMBL" id="CAXJRC010000006">
    <property type="protein sequence ID" value="CAL2105388.1"/>
    <property type="molecule type" value="Genomic_DNA"/>
</dbReference>
<keyword evidence="3" id="KW-1185">Reference proteome</keyword>
<keyword evidence="1" id="KW-1277">Toxin-antitoxin system</keyword>
<dbReference type="InterPro" id="IPR007712">
    <property type="entry name" value="RelE/ParE_toxin"/>
</dbReference>
<organism evidence="2 3">
    <name type="scientific">Tenacibaculum vairaonense</name>
    <dbReference type="NCBI Taxonomy" id="3137860"/>
    <lineage>
        <taxon>Bacteria</taxon>
        <taxon>Pseudomonadati</taxon>
        <taxon>Bacteroidota</taxon>
        <taxon>Flavobacteriia</taxon>
        <taxon>Flavobacteriales</taxon>
        <taxon>Flavobacteriaceae</taxon>
        <taxon>Tenacibaculum</taxon>
    </lineage>
</organism>
<dbReference type="Gene3D" id="3.30.2310.20">
    <property type="entry name" value="RelE-like"/>
    <property type="match status" value="1"/>
</dbReference>
<evidence type="ECO:0000313" key="3">
    <source>
        <dbReference type="Proteomes" id="UP001497602"/>
    </source>
</evidence>
<protein>
    <submittedName>
        <fullName evidence="2">Toxin ParE1/3/4</fullName>
    </submittedName>
</protein>
<comment type="caution">
    <text evidence="2">The sequence shown here is derived from an EMBL/GenBank/DDBJ whole genome shotgun (WGS) entry which is preliminary data.</text>
</comment>
<sequence length="96" mass="11892">MVNYKLSPKTTEDFVELYEYRIHKFGLLQAQEYANQLHEILEYLLQRPELWRKVFHIKSNLYNFRYQSHIIFFVDGNDKLYIVRILEGHRDFTRHL</sequence>
<gene>
    <name evidence="2" type="ORF">T190115A13A_150019</name>
</gene>
<dbReference type="Pfam" id="PF05016">
    <property type="entry name" value="ParE_toxin"/>
    <property type="match status" value="1"/>
</dbReference>
<dbReference type="RefSeq" id="WP_348737243.1">
    <property type="nucleotide sequence ID" value="NZ_CAXJRC010000006.1"/>
</dbReference>
<proteinExistence type="predicted"/>
<evidence type="ECO:0000313" key="2">
    <source>
        <dbReference type="EMBL" id="CAL2105388.1"/>
    </source>
</evidence>
<dbReference type="InterPro" id="IPR035093">
    <property type="entry name" value="RelE/ParE_toxin_dom_sf"/>
</dbReference>
<name>A0ABP1F6X4_9FLAO</name>
<accession>A0ABP1F6X4</accession>
<dbReference type="Proteomes" id="UP001497602">
    <property type="component" value="Unassembled WGS sequence"/>
</dbReference>
<evidence type="ECO:0000256" key="1">
    <source>
        <dbReference type="ARBA" id="ARBA00022649"/>
    </source>
</evidence>
<reference evidence="2 3" key="1">
    <citation type="submission" date="2024-05" db="EMBL/GenBank/DDBJ databases">
        <authorList>
            <person name="Duchaud E."/>
        </authorList>
    </citation>
    <scope>NUCLEOTIDE SEQUENCE [LARGE SCALE GENOMIC DNA]</scope>
    <source>
        <strain evidence="2">Ena-SAMPLE-TAB-13-05-2024-13:56:06:370-140305</strain>
    </source>
</reference>